<gene>
    <name evidence="1" type="ORF">ACFP73_05675</name>
</gene>
<name>A0ABW1VP75_9GAMM</name>
<keyword evidence="2" id="KW-1185">Reference proteome</keyword>
<evidence type="ECO:0000313" key="1">
    <source>
        <dbReference type="EMBL" id="MFC6361593.1"/>
    </source>
</evidence>
<organism evidence="1 2">
    <name type="scientific">Tatumella punctata</name>
    <dbReference type="NCBI Taxonomy" id="399969"/>
    <lineage>
        <taxon>Bacteria</taxon>
        <taxon>Pseudomonadati</taxon>
        <taxon>Pseudomonadota</taxon>
        <taxon>Gammaproteobacteria</taxon>
        <taxon>Enterobacterales</taxon>
        <taxon>Erwiniaceae</taxon>
        <taxon>Tatumella</taxon>
    </lineage>
</organism>
<dbReference type="SUPFAM" id="SSF57783">
    <property type="entry name" value="Zinc beta-ribbon"/>
    <property type="match status" value="1"/>
</dbReference>
<dbReference type="Pfam" id="PF09526">
    <property type="entry name" value="DUF2387"/>
    <property type="match status" value="1"/>
</dbReference>
<proteinExistence type="predicted"/>
<accession>A0ABW1VP75</accession>
<reference evidence="2" key="1">
    <citation type="journal article" date="2019" name="Int. J. Syst. Evol. Microbiol.">
        <title>The Global Catalogue of Microorganisms (GCM) 10K type strain sequencing project: providing services to taxonomists for standard genome sequencing and annotation.</title>
        <authorList>
            <consortium name="The Broad Institute Genomics Platform"/>
            <consortium name="The Broad Institute Genome Sequencing Center for Infectious Disease"/>
            <person name="Wu L."/>
            <person name="Ma J."/>
        </authorList>
    </citation>
    <scope>NUCLEOTIDE SEQUENCE [LARGE SCALE GENOMIC DNA]</scope>
    <source>
        <strain evidence="2">CGMCC 4.1530</strain>
    </source>
</reference>
<dbReference type="RefSeq" id="WP_212707411.1">
    <property type="nucleotide sequence ID" value="NZ_BAAAFW010000058.1"/>
</dbReference>
<dbReference type="EMBL" id="JBHSUC010000004">
    <property type="protein sequence ID" value="MFC6361593.1"/>
    <property type="molecule type" value="Genomic_DNA"/>
</dbReference>
<evidence type="ECO:0000313" key="2">
    <source>
        <dbReference type="Proteomes" id="UP001596215"/>
    </source>
</evidence>
<dbReference type="NCBIfam" id="TIGR02443">
    <property type="entry name" value="YheV family putative zinc ribbon protein"/>
    <property type="match status" value="1"/>
</dbReference>
<dbReference type="Proteomes" id="UP001596215">
    <property type="component" value="Unassembled WGS sequence"/>
</dbReference>
<comment type="caution">
    <text evidence="1">The sequence shown here is derived from an EMBL/GenBank/DDBJ whole genome shotgun (WGS) entry which is preliminary data.</text>
</comment>
<sequence>MRKRFIAGAVCPHCQQKDTLAMWQENSIDVVECVKCGHQMREAEKAIAGNIRQHEQIIGVFTPE</sequence>
<protein>
    <submittedName>
        <fullName evidence="1">YheV family putative zinc ribbon protein</fullName>
    </submittedName>
</protein>
<dbReference type="InterPro" id="IPR012658">
    <property type="entry name" value="YheV"/>
</dbReference>